<dbReference type="RefSeq" id="WP_164698301.1">
    <property type="nucleotide sequence ID" value="NZ_JAAIKB010000039.1"/>
</dbReference>
<dbReference type="AlphaFoldDB" id="A0A6M1LV63"/>
<dbReference type="EMBL" id="JAAIKB010000039">
    <property type="protein sequence ID" value="NGM24395.1"/>
    <property type="molecule type" value="Genomic_DNA"/>
</dbReference>
<dbReference type="Proteomes" id="UP000475385">
    <property type="component" value="Unassembled WGS sequence"/>
</dbReference>
<keyword evidence="2" id="KW-1185">Reference proteome</keyword>
<evidence type="ECO:0000313" key="2">
    <source>
        <dbReference type="Proteomes" id="UP000475385"/>
    </source>
</evidence>
<reference evidence="1 2" key="1">
    <citation type="submission" date="2020-03" db="EMBL/GenBank/DDBJ databases">
        <title>Roseomonas stagni sp. nov., isolated from pond water in Japan.</title>
        <authorList>
            <person name="Furuhata K."/>
            <person name="Miyamoto H."/>
            <person name="Goto K."/>
        </authorList>
    </citation>
    <scope>NUCLEOTIDE SEQUENCE [LARGE SCALE GENOMIC DNA]</scope>
    <source>
        <strain evidence="1 2">PeD5</strain>
    </source>
</reference>
<comment type="caution">
    <text evidence="1">The sequence shown here is derived from an EMBL/GenBank/DDBJ whole genome shotgun (WGS) entry which is preliminary data.</text>
</comment>
<sequence>MTWGSPRADIILKATYWLRSQKADGKQVVKSGGDRLWFEDYRMHRLDGPALVYANGKCRWYVRGVDITDDVLMWVHENGLPPPSKWTDKERVFFALRFSDTGGVQ</sequence>
<protein>
    <submittedName>
        <fullName evidence="1">Uncharacterized protein</fullName>
    </submittedName>
</protein>
<organism evidence="1 2">
    <name type="scientific">Falsiroseomonas algicola</name>
    <dbReference type="NCBI Taxonomy" id="2716930"/>
    <lineage>
        <taxon>Bacteria</taxon>
        <taxon>Pseudomonadati</taxon>
        <taxon>Pseudomonadota</taxon>
        <taxon>Alphaproteobacteria</taxon>
        <taxon>Acetobacterales</taxon>
        <taxon>Roseomonadaceae</taxon>
        <taxon>Falsiroseomonas</taxon>
    </lineage>
</organism>
<evidence type="ECO:0000313" key="1">
    <source>
        <dbReference type="EMBL" id="NGM24395.1"/>
    </source>
</evidence>
<accession>A0A6M1LV63</accession>
<name>A0A6M1LV63_9PROT</name>
<proteinExistence type="predicted"/>
<gene>
    <name evidence="1" type="ORF">G3576_30740</name>
</gene>